<feature type="domain" description="Amidohydrolase-related" evidence="7">
    <location>
        <begin position="76"/>
        <end position="359"/>
    </location>
</feature>
<organism evidence="9 10">
    <name type="scientific">Erysipelothrix inopinata</name>
    <dbReference type="NCBI Taxonomy" id="225084"/>
    <lineage>
        <taxon>Bacteria</taxon>
        <taxon>Bacillati</taxon>
        <taxon>Bacillota</taxon>
        <taxon>Erysipelotrichia</taxon>
        <taxon>Erysipelotrichales</taxon>
        <taxon>Erysipelotrichaceae</taxon>
        <taxon>Erysipelothrix</taxon>
    </lineage>
</organism>
<protein>
    <recommendedName>
        <fullName evidence="2 6">Adenine deaminase</fullName>
        <shortName evidence="6">Adenase</shortName>
        <shortName evidence="6">Adenine aminase</shortName>
        <ecNumber evidence="2 6">3.5.4.2</ecNumber>
    </recommendedName>
</protein>
<evidence type="ECO:0000256" key="5">
    <source>
        <dbReference type="ARBA" id="ARBA00047720"/>
    </source>
</evidence>
<evidence type="ECO:0000256" key="3">
    <source>
        <dbReference type="ARBA" id="ARBA00022801"/>
    </source>
</evidence>
<keyword evidence="4 6" id="KW-0464">Manganese</keyword>
<evidence type="ECO:0000256" key="4">
    <source>
        <dbReference type="ARBA" id="ARBA00023211"/>
    </source>
</evidence>
<accession>A0A7G9RZ45</accession>
<comment type="cofactor">
    <cofactor evidence="6">
        <name>Mn(2+)</name>
        <dbReference type="ChEBI" id="CHEBI:29035"/>
    </cofactor>
</comment>
<dbReference type="SUPFAM" id="SSF51338">
    <property type="entry name" value="Composite domain of metallo-dependent hydrolases"/>
    <property type="match status" value="1"/>
</dbReference>
<dbReference type="SUPFAM" id="SSF51556">
    <property type="entry name" value="Metallo-dependent hydrolases"/>
    <property type="match status" value="1"/>
</dbReference>
<evidence type="ECO:0000256" key="1">
    <source>
        <dbReference type="ARBA" id="ARBA00006773"/>
    </source>
</evidence>
<evidence type="ECO:0000259" key="8">
    <source>
        <dbReference type="Pfam" id="PF13382"/>
    </source>
</evidence>
<keyword evidence="3 6" id="KW-0378">Hydrolase</keyword>
<feature type="domain" description="Adenine deaminase C-terminal" evidence="8">
    <location>
        <begin position="417"/>
        <end position="579"/>
    </location>
</feature>
<dbReference type="InterPro" id="IPR006679">
    <property type="entry name" value="Adenine_deam"/>
</dbReference>
<dbReference type="PANTHER" id="PTHR11113:SF2">
    <property type="entry name" value="ADENINE DEAMINASE"/>
    <property type="match status" value="1"/>
</dbReference>
<dbReference type="KEGG" id="eio:H9L01_00380"/>
<reference evidence="9 10" key="1">
    <citation type="submission" date="2020-08" db="EMBL/GenBank/DDBJ databases">
        <title>Genome sequence of Erysipelothrix inopinata DSM 15511T.</title>
        <authorList>
            <person name="Hyun D.-W."/>
            <person name="Bae J.-W."/>
        </authorList>
    </citation>
    <scope>NUCLEOTIDE SEQUENCE [LARGE SCALE GENOMIC DNA]</scope>
    <source>
        <strain evidence="9 10">DSM 15511</strain>
    </source>
</reference>
<keyword evidence="10" id="KW-1185">Reference proteome</keyword>
<comment type="catalytic activity">
    <reaction evidence="5 6">
        <text>adenine + H2O + H(+) = hypoxanthine + NH4(+)</text>
        <dbReference type="Rhea" id="RHEA:23688"/>
        <dbReference type="ChEBI" id="CHEBI:15377"/>
        <dbReference type="ChEBI" id="CHEBI:15378"/>
        <dbReference type="ChEBI" id="CHEBI:16708"/>
        <dbReference type="ChEBI" id="CHEBI:17368"/>
        <dbReference type="ChEBI" id="CHEBI:28938"/>
        <dbReference type="EC" id="3.5.4.2"/>
    </reaction>
</comment>
<evidence type="ECO:0000256" key="2">
    <source>
        <dbReference type="ARBA" id="ARBA00012782"/>
    </source>
</evidence>
<dbReference type="HAMAP" id="MF_01518">
    <property type="entry name" value="Adenine_deamin"/>
    <property type="match status" value="1"/>
</dbReference>
<dbReference type="AlphaFoldDB" id="A0A7G9RZ45"/>
<evidence type="ECO:0000259" key="7">
    <source>
        <dbReference type="Pfam" id="PF01979"/>
    </source>
</evidence>
<evidence type="ECO:0000256" key="6">
    <source>
        <dbReference type="HAMAP-Rule" id="MF_01518"/>
    </source>
</evidence>
<dbReference type="GO" id="GO:0006146">
    <property type="term" value="P:adenine catabolic process"/>
    <property type="evidence" value="ECO:0007669"/>
    <property type="project" value="InterPro"/>
</dbReference>
<evidence type="ECO:0000313" key="9">
    <source>
        <dbReference type="EMBL" id="QNN60870.1"/>
    </source>
</evidence>
<dbReference type="Gene3D" id="3.20.20.140">
    <property type="entry name" value="Metal-dependent hydrolases"/>
    <property type="match status" value="1"/>
</dbReference>
<dbReference type="EC" id="3.5.4.2" evidence="2 6"/>
<name>A0A7G9RZ45_9FIRM</name>
<dbReference type="InterPro" id="IPR011059">
    <property type="entry name" value="Metal-dep_hydrolase_composite"/>
</dbReference>
<evidence type="ECO:0000313" key="10">
    <source>
        <dbReference type="Proteomes" id="UP000515928"/>
    </source>
</evidence>
<dbReference type="RefSeq" id="WP_187533991.1">
    <property type="nucleotide sequence ID" value="NZ_CBCSHU010000025.1"/>
</dbReference>
<dbReference type="Pfam" id="PF13382">
    <property type="entry name" value="Adenine_deam_C"/>
    <property type="match status" value="1"/>
</dbReference>
<dbReference type="InterPro" id="IPR032466">
    <property type="entry name" value="Metal_Hydrolase"/>
</dbReference>
<proteinExistence type="inferred from homology"/>
<dbReference type="EMBL" id="CP060715">
    <property type="protein sequence ID" value="QNN60870.1"/>
    <property type="molecule type" value="Genomic_DNA"/>
</dbReference>
<dbReference type="Gene3D" id="2.30.40.10">
    <property type="entry name" value="Urease, subunit C, domain 1"/>
    <property type="match status" value="1"/>
</dbReference>
<dbReference type="Proteomes" id="UP000515928">
    <property type="component" value="Chromosome"/>
</dbReference>
<sequence length="589" mass="64518">MKLKQVEVKELIQAARGVIPCDWVLTNVNVFNVFTGEILPANIYVYKDSIAHVDYELKELDKVTGDIVDGHGNYCIPGLIDAHMHVESTMLTPQNFAEIAAAWGTTTSITDPHEVANVVGVEGVTYMHDIAENLPMRQLIDIPSCVPSVHGLENAGAEFLAPEIDELSKLERVIGLAEVMDFVGVADGEEHLLDILEVAKKNNLYIQGHAPMASGRLLSAYIAGGPKTCHESRHGSEAVEKLRQGLYVDARESSMSTNVVDIWEAIQNNRYHDTFCLCTDDREAEHILRVGHMNDVVNVAIQAGMDPRDAIRSATFNSAREAHLENIGAIAPGYLADFLLVDDLKNIRPSHVFFEGKLVAKDQKLVAPIEPRTHELESRNTVFVKDLKPEDLTLKAPIQNGEVTVNFIEYLSPKGSLTKLSSDTLEVVDGEVILKEGMMFTSIVNRHPNNDTISIAIVKGFGNNKGCLSTTVSHDSHNITLVYNDPKDAVVAVNKLREIGGGFATVLDGEVIGTMALPVCGLMSHHDAKTVAKESKALYQVNLGLGMEELLNPVLRICTLALIVIPQMKMSDLGMVDVNLKKIIPVFQD</sequence>
<comment type="similarity">
    <text evidence="1 6">Belongs to the metallo-dependent hydrolases superfamily. Adenine deaminase family.</text>
</comment>
<dbReference type="Pfam" id="PF01979">
    <property type="entry name" value="Amidohydro_1"/>
    <property type="match status" value="1"/>
</dbReference>
<dbReference type="PANTHER" id="PTHR11113">
    <property type="entry name" value="N-ACETYLGLUCOSAMINE-6-PHOSPHATE DEACETYLASE"/>
    <property type="match status" value="1"/>
</dbReference>
<dbReference type="GO" id="GO:0000034">
    <property type="term" value="F:adenine deaminase activity"/>
    <property type="evidence" value="ECO:0007669"/>
    <property type="project" value="UniProtKB-UniRule"/>
</dbReference>
<dbReference type="InterPro" id="IPR026912">
    <property type="entry name" value="Adenine_deam_C"/>
</dbReference>
<gene>
    <name evidence="6" type="primary">ade</name>
    <name evidence="9" type="ORF">H9L01_00380</name>
</gene>
<dbReference type="InterPro" id="IPR006680">
    <property type="entry name" value="Amidohydro-rel"/>
</dbReference>